<accession>A0A3E3AIN1</accession>
<dbReference type="AlphaFoldDB" id="A0A3E3AIN1"/>
<dbReference type="UniPathway" id="UPA00908">
    <property type="reaction ID" value="UER00884"/>
</dbReference>
<dbReference type="SUPFAM" id="SSF81301">
    <property type="entry name" value="Nucleotidyltransferase"/>
    <property type="match status" value="1"/>
</dbReference>
<dbReference type="RefSeq" id="WP_009009604.1">
    <property type="nucleotide sequence ID" value="NZ_BAABXX010000001.1"/>
</dbReference>
<sequence length="216" mass="25641">MNQEMINAFQEQRHFEELMQPYRAAIMIVKTKLEIIDQELKFKCEHSPIHNIQSRIKSPQSILDKLERKGFSKNFNNIKELNDIAGLRVICQYINDIQYIAQLLVLQDDVIQIKHNNYIQYPKENGYRSLHLIVSVPVYQREGMMQVPVEIQIRTIAMDCWASLEHELAYKTNFVANNDIKQRLKWCADMMAKTDEEMQKVYLELNQPWSNKKCFT</sequence>
<evidence type="ECO:0000259" key="2">
    <source>
        <dbReference type="SMART" id="SM00954"/>
    </source>
</evidence>
<feature type="domain" description="RelA/SpoT" evidence="2">
    <location>
        <begin position="54"/>
        <end position="176"/>
    </location>
</feature>
<keyword evidence="3" id="KW-0808">Transferase</keyword>
<dbReference type="InterPro" id="IPR007685">
    <property type="entry name" value="RelA_SpoT"/>
</dbReference>
<dbReference type="CDD" id="cd05399">
    <property type="entry name" value="NT_Rel-Spo_like"/>
    <property type="match status" value="1"/>
</dbReference>
<comment type="caution">
    <text evidence="3">The sequence shown here is derived from an EMBL/GenBank/DDBJ whole genome shotgun (WGS) entry which is preliminary data.</text>
</comment>
<evidence type="ECO:0000313" key="3">
    <source>
        <dbReference type="EMBL" id="RGD86225.1"/>
    </source>
</evidence>
<dbReference type="InterPro" id="IPR052366">
    <property type="entry name" value="GTP_Pyrophosphokinase"/>
</dbReference>
<evidence type="ECO:0000313" key="4">
    <source>
        <dbReference type="Proteomes" id="UP000261032"/>
    </source>
</evidence>
<dbReference type="EMBL" id="QUSL01000007">
    <property type="protein sequence ID" value="RGD86225.1"/>
    <property type="molecule type" value="Genomic_DNA"/>
</dbReference>
<dbReference type="Pfam" id="PF04607">
    <property type="entry name" value="RelA_SpoT"/>
    <property type="match status" value="1"/>
</dbReference>
<dbReference type="InterPro" id="IPR043519">
    <property type="entry name" value="NT_sf"/>
</dbReference>
<proteinExistence type="predicted"/>
<organism evidence="3 4">
    <name type="scientific">Thomasclavelia ramosa</name>
    <dbReference type="NCBI Taxonomy" id="1547"/>
    <lineage>
        <taxon>Bacteria</taxon>
        <taxon>Bacillati</taxon>
        <taxon>Bacillota</taxon>
        <taxon>Erysipelotrichia</taxon>
        <taxon>Erysipelotrichales</taxon>
        <taxon>Coprobacillaceae</taxon>
        <taxon>Thomasclavelia</taxon>
    </lineage>
</organism>
<dbReference type="GO" id="GO:0015970">
    <property type="term" value="P:guanosine tetraphosphate biosynthetic process"/>
    <property type="evidence" value="ECO:0007669"/>
    <property type="project" value="UniProtKB-UniPathway"/>
</dbReference>
<dbReference type="PANTHER" id="PTHR47837:SF2">
    <property type="entry name" value="GTP PYROPHOSPHOKINASE YWAC"/>
    <property type="match status" value="1"/>
</dbReference>
<dbReference type="PANTHER" id="PTHR47837">
    <property type="entry name" value="GTP PYROPHOSPHOKINASE YJBM"/>
    <property type="match status" value="1"/>
</dbReference>
<dbReference type="Proteomes" id="UP000261032">
    <property type="component" value="Unassembled WGS sequence"/>
</dbReference>
<dbReference type="Gene3D" id="3.30.460.10">
    <property type="entry name" value="Beta Polymerase, domain 2"/>
    <property type="match status" value="1"/>
</dbReference>
<reference evidence="3 4" key="1">
    <citation type="submission" date="2018-08" db="EMBL/GenBank/DDBJ databases">
        <title>A genome reference for cultivated species of the human gut microbiota.</title>
        <authorList>
            <person name="Zou Y."/>
            <person name="Xue W."/>
            <person name="Luo G."/>
        </authorList>
    </citation>
    <scope>NUCLEOTIDE SEQUENCE [LARGE SCALE GENOMIC DNA]</scope>
    <source>
        <strain evidence="3 4">OM06-4</strain>
    </source>
</reference>
<gene>
    <name evidence="3" type="ORF">DXB93_06275</name>
</gene>
<name>A0A3E3AIN1_9FIRM</name>
<dbReference type="GO" id="GO:0016301">
    <property type="term" value="F:kinase activity"/>
    <property type="evidence" value="ECO:0007669"/>
    <property type="project" value="UniProtKB-KW"/>
</dbReference>
<dbReference type="Gene3D" id="1.10.287.860">
    <property type="entry name" value="Nucleotidyltransferase"/>
    <property type="match status" value="1"/>
</dbReference>
<keyword evidence="3" id="KW-0418">Kinase</keyword>
<comment type="pathway">
    <text evidence="1">Purine metabolism; ppGpp biosynthesis; ppGpp from GTP: step 1/2.</text>
</comment>
<dbReference type="SMART" id="SM00954">
    <property type="entry name" value="RelA_SpoT"/>
    <property type="match status" value="1"/>
</dbReference>
<protein>
    <submittedName>
        <fullName evidence="3">GTP pyrophosphokinase family protein</fullName>
    </submittedName>
</protein>
<evidence type="ECO:0000256" key="1">
    <source>
        <dbReference type="ARBA" id="ARBA00004976"/>
    </source>
</evidence>